<dbReference type="CDD" id="cd11304">
    <property type="entry name" value="Cadherin_repeat"/>
    <property type="match status" value="3"/>
</dbReference>
<dbReference type="Pfam" id="PF08758">
    <property type="entry name" value="Cadherin_pro"/>
    <property type="match status" value="1"/>
</dbReference>
<evidence type="ECO:0000256" key="6">
    <source>
        <dbReference type="ARBA" id="ARBA00022475"/>
    </source>
</evidence>
<dbReference type="EMBL" id="JAAWVQ010021020">
    <property type="protein sequence ID" value="MBN3272500.1"/>
    <property type="molecule type" value="Genomic_DNA"/>
</dbReference>
<keyword evidence="19" id="KW-0325">Glycoprotein</keyword>
<dbReference type="CDD" id="cd00031">
    <property type="entry name" value="CA_like"/>
    <property type="match status" value="1"/>
</dbReference>
<feature type="domain" description="Cadherin" evidence="26">
    <location>
        <begin position="194"/>
        <end position="304"/>
    </location>
</feature>
<organism evidence="27 28">
    <name type="scientific">Polyodon spathula</name>
    <name type="common">North American paddlefish</name>
    <name type="synonym">Squalus spathula</name>
    <dbReference type="NCBI Taxonomy" id="7913"/>
    <lineage>
        <taxon>Eukaryota</taxon>
        <taxon>Metazoa</taxon>
        <taxon>Chordata</taxon>
        <taxon>Craniata</taxon>
        <taxon>Vertebrata</taxon>
        <taxon>Euteleostomi</taxon>
        <taxon>Actinopterygii</taxon>
        <taxon>Chondrostei</taxon>
        <taxon>Acipenseriformes</taxon>
        <taxon>Polyodontidae</taxon>
        <taxon>Polyodon</taxon>
    </lineage>
</organism>
<evidence type="ECO:0000256" key="8">
    <source>
        <dbReference type="ARBA" id="ARBA00022692"/>
    </source>
</evidence>
<evidence type="ECO:0000256" key="3">
    <source>
        <dbReference type="ARBA" id="ARBA00004496"/>
    </source>
</evidence>
<gene>
    <name evidence="27" type="primary">Kcam_0</name>
    <name evidence="27" type="ORF">GTO93_0001597</name>
</gene>
<dbReference type="InterPro" id="IPR020894">
    <property type="entry name" value="Cadherin_CS"/>
</dbReference>
<dbReference type="Pfam" id="PF00028">
    <property type="entry name" value="Cadherin"/>
    <property type="match status" value="4"/>
</dbReference>
<dbReference type="SUPFAM" id="SSF49313">
    <property type="entry name" value="Cadherin-like"/>
    <property type="match status" value="6"/>
</dbReference>
<evidence type="ECO:0000259" key="26">
    <source>
        <dbReference type="PROSITE" id="PS50268"/>
    </source>
</evidence>
<keyword evidence="9" id="KW-0479">Metal-binding</keyword>
<dbReference type="Gene3D" id="2.60.40.60">
    <property type="entry name" value="Cadherins"/>
    <property type="match status" value="6"/>
</dbReference>
<dbReference type="InterPro" id="IPR000233">
    <property type="entry name" value="Cadherin_Y-type_LIR"/>
</dbReference>
<keyword evidence="6" id="KW-1003">Cell membrane</keyword>
<evidence type="ECO:0000256" key="24">
    <source>
        <dbReference type="SAM" id="MobiDB-lite"/>
    </source>
</evidence>
<dbReference type="InterPro" id="IPR002126">
    <property type="entry name" value="Cadherin-like_dom"/>
</dbReference>
<reference evidence="27" key="1">
    <citation type="journal article" date="2021" name="Cell">
        <title>Tracing the genetic footprints of vertebrate landing in non-teleost ray-finned fishes.</title>
        <authorList>
            <person name="Bi X."/>
            <person name="Wang K."/>
            <person name="Yang L."/>
            <person name="Pan H."/>
            <person name="Jiang H."/>
            <person name="Wei Q."/>
            <person name="Fang M."/>
            <person name="Yu H."/>
            <person name="Zhu C."/>
            <person name="Cai Y."/>
            <person name="He Y."/>
            <person name="Gan X."/>
            <person name="Zeng H."/>
            <person name="Yu D."/>
            <person name="Zhu Y."/>
            <person name="Jiang H."/>
            <person name="Qiu Q."/>
            <person name="Yang H."/>
            <person name="Zhang Y.E."/>
            <person name="Wang W."/>
            <person name="Zhu M."/>
            <person name="He S."/>
            <person name="Zhang G."/>
        </authorList>
    </citation>
    <scope>NUCLEOTIDE SEQUENCE</scope>
    <source>
        <strain evidence="27">Pddl_001</strain>
    </source>
</reference>
<dbReference type="PROSITE" id="PS50268">
    <property type="entry name" value="CADHERIN_2"/>
    <property type="match status" value="4"/>
</dbReference>
<evidence type="ECO:0000256" key="11">
    <source>
        <dbReference type="ARBA" id="ARBA00022737"/>
    </source>
</evidence>
<evidence type="ECO:0000256" key="7">
    <source>
        <dbReference type="ARBA" id="ARBA00022490"/>
    </source>
</evidence>
<evidence type="ECO:0000256" key="25">
    <source>
        <dbReference type="SAM" id="Phobius"/>
    </source>
</evidence>
<evidence type="ECO:0000256" key="10">
    <source>
        <dbReference type="ARBA" id="ARBA00022729"/>
    </source>
</evidence>
<evidence type="ECO:0000256" key="13">
    <source>
        <dbReference type="ARBA" id="ARBA00022837"/>
    </source>
</evidence>
<dbReference type="Gene3D" id="4.10.900.10">
    <property type="entry name" value="TCF3-CBD (Catenin binding domain)"/>
    <property type="match status" value="1"/>
</dbReference>
<accession>A0ABS2XE63</accession>
<keyword evidence="11" id="KW-0677">Repeat</keyword>
<feature type="compositionally biased region" description="Low complexity" evidence="24">
    <location>
        <begin position="773"/>
        <end position="785"/>
    </location>
</feature>
<evidence type="ECO:0000256" key="9">
    <source>
        <dbReference type="ARBA" id="ARBA00022723"/>
    </source>
</evidence>
<evidence type="ECO:0000256" key="14">
    <source>
        <dbReference type="ARBA" id="ARBA00022889"/>
    </source>
</evidence>
<dbReference type="SMART" id="SM01055">
    <property type="entry name" value="Cadherin_pro"/>
    <property type="match status" value="1"/>
</dbReference>
<keyword evidence="18 25" id="KW-0472">Membrane</keyword>
<evidence type="ECO:0000256" key="19">
    <source>
        <dbReference type="ARBA" id="ARBA00023180"/>
    </source>
</evidence>
<dbReference type="InterPro" id="IPR039808">
    <property type="entry name" value="Cadherin"/>
</dbReference>
<evidence type="ECO:0000256" key="1">
    <source>
        <dbReference type="ARBA" id="ARBA00004177"/>
    </source>
</evidence>
<proteinExistence type="predicted"/>
<comment type="subcellular location">
    <subcellularLocation>
        <location evidence="4">Cell junction</location>
        <location evidence="4">Adherens junction</location>
    </subcellularLocation>
    <subcellularLocation>
        <location evidence="2 22">Cell membrane</location>
        <topology evidence="2 22">Single-pass type I membrane protein</topology>
    </subcellularLocation>
    <subcellularLocation>
        <location evidence="3">Cytoplasm</location>
    </subcellularLocation>
    <subcellularLocation>
        <location evidence="1">Endosome</location>
    </subcellularLocation>
    <subcellularLocation>
        <location evidence="5">Golgi apparatus</location>
        <location evidence="5">trans-Golgi network</location>
    </subcellularLocation>
</comment>
<dbReference type="Pfam" id="PF01049">
    <property type="entry name" value="CADH_Y-type_LIR"/>
    <property type="match status" value="1"/>
</dbReference>
<keyword evidence="10" id="KW-0732">Signal</keyword>
<comment type="caution">
    <text evidence="27">The sequence shown here is derived from an EMBL/GenBank/DDBJ whole genome shotgun (WGS) entry which is preliminary data.</text>
</comment>
<feature type="region of interest" description="Disordered" evidence="24">
    <location>
        <begin position="55"/>
        <end position="82"/>
    </location>
</feature>
<sequence length="812" mass="90211">VNFDDCTGRKVVLHTSDDSRFDVDTDGTIRLKRRVKLHDGHKSFAVHAWDTKGKRTSTRVTVENEKRRRHSHHRDHHHDGKVKTQDWVIPPISVSENERGPFPKFVVQIKSNRVKEIAVFYSITGPGADAPPEGLFTITRTSGELYVTQPLDRESQSQYILMSHAVDINGATVEDPMEIIIKVTDQNDNRPEFTMNTFLGRISEGSPVGAVVMKVTATDKDDPTMDNGIIGYSILNQEPQEPHSPMFSINKSGTISVVATGLDREKVPEYKLIIQAADLEGRGLSTTATAVITVTDQNDHAPQFKTAQETVTVPENEVGILVTRLAVTDLDVPHTPAWNAKYTIVKGNDGNVFNISTEQGSNDGILKTAKGLDYETRRQYTLFVTVENEEPFTSTLPTATATITVNVEDVNEAPIFNPVVKRVVVEENMPIGNTVTVYTATDPDKEMKQTVTYRMGNDPAGWLEINNNGVIKAKQLMDRESPFVKNNTYTAMFLALDNASPPATGTGTLVVELTDVNDNGPEVVEREVRFCNKGTIPQILNVVDRDTSVYAGPFKVQVLRDEEKNWTATMNDKGKYREHIIVTMAKELKQNDYLIILRVFDTDNKYQDSSIKAMVCDCKGDEFSCQDKISDAGFGLPAILGILGAILALLILLLVLLLLLRRRKTIKKEPLLPEDDIRDNVFYYDEEGGGEEDQEYDLSQLHRGLDARPDVFRNDELPTGNAVPQFPYRPRPANPEDIGNFIDDNLKAADNDPTAPPYDSLLVFDYEGGGSEAGSVSSLNSSSSGDDQDYDCLNEWGPRFKKLADMYGGGED</sequence>
<keyword evidence="7" id="KW-0963">Cytoplasm</keyword>
<evidence type="ECO:0000256" key="21">
    <source>
        <dbReference type="PROSITE-ProRule" id="PRU00043"/>
    </source>
</evidence>
<evidence type="ECO:0000313" key="27">
    <source>
        <dbReference type="EMBL" id="MBN3272500.1"/>
    </source>
</evidence>
<feature type="compositionally biased region" description="Basic residues" evidence="24">
    <location>
        <begin position="67"/>
        <end position="76"/>
    </location>
</feature>
<keyword evidence="16 25" id="KW-1133">Transmembrane helix</keyword>
<keyword evidence="12" id="KW-0967">Endosome</keyword>
<dbReference type="PANTHER" id="PTHR24027:SF319">
    <property type="entry name" value="CADHERIN-1"/>
    <property type="match status" value="1"/>
</dbReference>
<evidence type="ECO:0000256" key="4">
    <source>
        <dbReference type="ARBA" id="ARBA00004536"/>
    </source>
</evidence>
<feature type="domain" description="Cadherin" evidence="26">
    <location>
        <begin position="417"/>
        <end position="523"/>
    </location>
</feature>
<evidence type="ECO:0000256" key="22">
    <source>
        <dbReference type="RuleBase" id="RU003318"/>
    </source>
</evidence>
<dbReference type="InterPro" id="IPR015919">
    <property type="entry name" value="Cadherin-like_sf"/>
</dbReference>
<evidence type="ECO:0000256" key="5">
    <source>
        <dbReference type="ARBA" id="ARBA00004601"/>
    </source>
</evidence>
<dbReference type="SMART" id="SM00112">
    <property type="entry name" value="CA"/>
    <property type="match status" value="4"/>
</dbReference>
<feature type="transmembrane region" description="Helical" evidence="25">
    <location>
        <begin position="634"/>
        <end position="660"/>
    </location>
</feature>
<dbReference type="InterPro" id="IPR027397">
    <property type="entry name" value="Catenin-bd_sf"/>
</dbReference>
<evidence type="ECO:0000313" key="28">
    <source>
        <dbReference type="Proteomes" id="UP001166093"/>
    </source>
</evidence>
<dbReference type="PROSITE" id="PS00232">
    <property type="entry name" value="CADHERIN_1"/>
    <property type="match status" value="2"/>
</dbReference>
<comment type="function">
    <text evidence="23">Cadherins are calcium-dependent cell adhesion proteins.</text>
</comment>
<evidence type="ECO:0000256" key="16">
    <source>
        <dbReference type="ARBA" id="ARBA00022989"/>
    </source>
</evidence>
<evidence type="ECO:0000256" key="2">
    <source>
        <dbReference type="ARBA" id="ARBA00004251"/>
    </source>
</evidence>
<evidence type="ECO:0000256" key="12">
    <source>
        <dbReference type="ARBA" id="ARBA00022753"/>
    </source>
</evidence>
<evidence type="ECO:0000256" key="18">
    <source>
        <dbReference type="ARBA" id="ARBA00023136"/>
    </source>
</evidence>
<keyword evidence="28" id="KW-1185">Reference proteome</keyword>
<evidence type="ECO:0000256" key="20">
    <source>
        <dbReference type="ARBA" id="ARBA00023893"/>
    </source>
</evidence>
<dbReference type="PRINTS" id="PR00205">
    <property type="entry name" value="CADHERIN"/>
</dbReference>
<keyword evidence="13 21" id="KW-0106">Calcium</keyword>
<keyword evidence="15" id="KW-0965">Cell junction</keyword>
<dbReference type="InterPro" id="IPR014868">
    <property type="entry name" value="Cadherin_pro_dom"/>
</dbReference>
<evidence type="ECO:0000256" key="15">
    <source>
        <dbReference type="ARBA" id="ARBA00022949"/>
    </source>
</evidence>
<feature type="non-terminal residue" evidence="27">
    <location>
        <position position="812"/>
    </location>
</feature>
<evidence type="ECO:0000256" key="17">
    <source>
        <dbReference type="ARBA" id="ARBA00023034"/>
    </source>
</evidence>
<name>A0ABS2XE63_POLSP</name>
<feature type="domain" description="Cadherin" evidence="26">
    <location>
        <begin position="304"/>
        <end position="416"/>
    </location>
</feature>
<keyword evidence="14 22" id="KW-0130">Cell adhesion</keyword>
<feature type="domain" description="Cadherin" evidence="26">
    <location>
        <begin position="119"/>
        <end position="193"/>
    </location>
</feature>
<feature type="non-terminal residue" evidence="27">
    <location>
        <position position="1"/>
    </location>
</feature>
<protein>
    <recommendedName>
        <fullName evidence="20">Cadherin-1</fullName>
    </recommendedName>
</protein>
<keyword evidence="8 22" id="KW-0812">Transmembrane</keyword>
<dbReference type="Proteomes" id="UP001166093">
    <property type="component" value="Unassembled WGS sequence"/>
</dbReference>
<evidence type="ECO:0000256" key="23">
    <source>
        <dbReference type="RuleBase" id="RU004357"/>
    </source>
</evidence>
<keyword evidence="17" id="KW-0333">Golgi apparatus</keyword>
<dbReference type="PANTHER" id="PTHR24027">
    <property type="entry name" value="CADHERIN-23"/>
    <property type="match status" value="1"/>
</dbReference>
<feature type="region of interest" description="Disordered" evidence="24">
    <location>
        <begin position="765"/>
        <end position="790"/>
    </location>
</feature>